<proteinExistence type="evidence at protein level"/>
<dbReference type="OpenTargets" id="ENSG00000102575"/>
<dbReference type="OrthoDB" id="411211at2759"/>
<evidence type="ECO:0000313" key="5">
    <source>
        <dbReference type="Proteomes" id="UP000005640"/>
    </source>
</evidence>
<gene>
    <name evidence="4" type="primary">ACP5</name>
</gene>
<name>A0A8Q3WLB6_HUMAN</name>
<keyword evidence="2" id="KW-0378">Hydrolase</keyword>
<reference evidence="4 5" key="1">
    <citation type="journal article" date="2001" name="Nature">
        <title>Initial sequencing and analysis of the human genome.</title>
        <authorList>
            <consortium name="International Human Genome Sequencing Consortium"/>
            <person name="Lander E.S."/>
            <person name="Linton L.M."/>
            <person name="Birren B."/>
            <person name="Nusbaum C."/>
            <person name="Zody M.C."/>
            <person name="Baldwin J."/>
            <person name="Devon K."/>
            <person name="Dewar K."/>
            <person name="Doyle M."/>
            <person name="FitzHugh W."/>
            <person name="Funke R."/>
            <person name="Gage D."/>
            <person name="Harris K."/>
            <person name="Heaford A."/>
            <person name="Howland J."/>
            <person name="Kann L."/>
            <person name="Lehoczky J."/>
            <person name="LeVine R."/>
            <person name="McEwan P."/>
            <person name="McKernan K."/>
            <person name="Meldrim J."/>
            <person name="Mesirov J.P."/>
            <person name="Miranda C."/>
            <person name="Morris W."/>
            <person name="Naylor J."/>
            <person name="Raymond C."/>
            <person name="Rosetti M."/>
            <person name="Santos R."/>
            <person name="Sheridan A."/>
            <person name="Sougnez C."/>
            <person name="Stange-Thomann N."/>
            <person name="Stojanovic N."/>
            <person name="Subramanian A."/>
            <person name="Wyman D."/>
            <person name="Rogers J."/>
            <person name="Sulston J."/>
            <person name="Ainscough R."/>
            <person name="Beck S."/>
            <person name="Bentley D."/>
            <person name="Burton J."/>
            <person name="Clee C."/>
            <person name="Carter N."/>
            <person name="Coulson A."/>
            <person name="Deadman R."/>
            <person name="Deloukas P."/>
            <person name="Dunham A."/>
            <person name="Dunham I."/>
            <person name="Durbin R."/>
            <person name="French L."/>
            <person name="Grafham D."/>
            <person name="Gregory S."/>
            <person name="Hubbard T."/>
            <person name="Humphray S."/>
            <person name="Hunt A."/>
            <person name="Jones M."/>
            <person name="Lloyd C."/>
            <person name="McMurray A."/>
            <person name="Matthews L."/>
            <person name="Mercer S."/>
            <person name="Milne S."/>
            <person name="Mullikin J.C."/>
            <person name="Mungall A."/>
            <person name="Plumb R."/>
            <person name="Ross M."/>
            <person name="Shownkeen R."/>
            <person name="Sims S."/>
            <person name="Waterston R.H."/>
            <person name="Wilson R.K."/>
            <person name="Hillier L.W."/>
            <person name="McPherson J.D."/>
            <person name="Marra M.A."/>
            <person name="Mardis E.R."/>
            <person name="Fulton L.A."/>
            <person name="Chinwalla A.T."/>
            <person name="Pepin K.H."/>
            <person name="Gish W.R."/>
            <person name="Chissoe S.L."/>
            <person name="Wendl M.C."/>
            <person name="Delehaunty K.D."/>
            <person name="Miner T.L."/>
            <person name="Delehaunty A."/>
            <person name="Kramer J.B."/>
            <person name="Cook L.L."/>
            <person name="Fulton R.S."/>
            <person name="Johnson D.L."/>
            <person name="Minx P.J."/>
            <person name="Clifton S.W."/>
            <person name="Hawkins T."/>
            <person name="Branscomb E."/>
            <person name="Predki P."/>
            <person name="Richardson P."/>
            <person name="Wenning S."/>
            <person name="Slezak T."/>
            <person name="Doggett N."/>
            <person name="Cheng J.F."/>
            <person name="Olsen A."/>
            <person name="Lucas S."/>
            <person name="Elkin C."/>
            <person name="Uberbacher E."/>
            <person name="Frazier M."/>
            <person name="Gibbs R.A."/>
            <person name="Muzny D.M."/>
            <person name="Scherer S.E."/>
            <person name="Bouck J.B."/>
            <person name="Sodergren E.J."/>
            <person name="Worley K.C."/>
            <person name="Rives C.M."/>
            <person name="Gorrell J.H."/>
            <person name="Metzker M.L."/>
            <person name="Naylor S.L."/>
            <person name="Kucherlapati R.S."/>
            <person name="Nelson D.L."/>
            <person name="Weinstock G.M."/>
            <person name="Sakaki Y."/>
            <person name="Fujiyama A."/>
            <person name="Hattori M."/>
            <person name="Yada T."/>
            <person name="Toyoda A."/>
            <person name="Itoh T."/>
            <person name="Kawagoe C."/>
            <person name="Watanabe H."/>
            <person name="Totoki Y."/>
            <person name="Taylor T."/>
            <person name="Weissenbach J."/>
            <person name="Heilig R."/>
            <person name="Saurin W."/>
            <person name="Artiguenave F."/>
            <person name="Brottier P."/>
            <person name="Bruls T."/>
            <person name="Pelletier E."/>
            <person name="Robert C."/>
            <person name="Wincker P."/>
            <person name="Smith D.R."/>
            <person name="Doucette-Stamm L."/>
            <person name="Rubenfield M."/>
            <person name="Weinstock K."/>
            <person name="Lee H.M."/>
            <person name="Dubois J."/>
            <person name="Rosenthal A."/>
            <person name="Platzer M."/>
            <person name="Nyakatura G."/>
            <person name="Taudien S."/>
            <person name="Rump A."/>
            <person name="Yang H."/>
            <person name="Yu J."/>
            <person name="Wang J."/>
            <person name="Huang G."/>
            <person name="Gu J."/>
            <person name="Hood L."/>
            <person name="Rowen L."/>
            <person name="Madan A."/>
            <person name="Qin S."/>
            <person name="Davis R.W."/>
            <person name="Federspiel N.A."/>
            <person name="Abola A.P."/>
            <person name="Proctor M.J."/>
            <person name="Myers R.M."/>
            <person name="Schmutz J."/>
            <person name="Dickson M."/>
            <person name="Grimwood J."/>
            <person name="Cox D.R."/>
            <person name="Olson M.V."/>
            <person name="Kaul R."/>
            <person name="Raymond C."/>
            <person name="Shimizu N."/>
            <person name="Kawasaki K."/>
            <person name="Minoshima S."/>
            <person name="Evans G.A."/>
            <person name="Athanasiou M."/>
            <person name="Schultz R."/>
            <person name="Roe B.A."/>
            <person name="Chen F."/>
            <person name="Pan H."/>
            <person name="Ramser J."/>
            <person name="Lehrach H."/>
            <person name="Reinhardt R."/>
            <person name="McCombie W.R."/>
            <person name="de la Bastide M."/>
            <person name="Dedhia N."/>
            <person name="Blocker H."/>
            <person name="Hornischer K."/>
            <person name="Nordsiek G."/>
            <person name="Agarwala R."/>
            <person name="Aravind L."/>
            <person name="Bailey J.A."/>
            <person name="Bateman A."/>
            <person name="Batzoglou S."/>
            <person name="Birney E."/>
            <person name="Bork P."/>
            <person name="Brown D.G."/>
            <person name="Burge C.B."/>
            <person name="Cerutti L."/>
            <person name="Chen H.C."/>
            <person name="Church D."/>
            <person name="Clamp M."/>
            <person name="Copley R.R."/>
            <person name="Doerks T."/>
            <person name="Eddy S.R."/>
            <person name="Eichler E.E."/>
            <person name="Furey T.S."/>
            <person name="Galagan J."/>
            <person name="Gilbert J.G."/>
            <person name="Harmon C."/>
            <person name="Hayashizaki Y."/>
            <person name="Haussler D."/>
            <person name="Hermjakob H."/>
            <person name="Hokamp K."/>
            <person name="Jang W."/>
            <person name="Johnson L.S."/>
            <person name="Jones T.A."/>
            <person name="Kasif S."/>
            <person name="Kaspryzk A."/>
            <person name="Kennedy S."/>
            <person name="Kent W.J."/>
            <person name="Kitts P."/>
            <person name="Koonin E.V."/>
            <person name="Korf I."/>
            <person name="Kulp D."/>
            <person name="Lancet D."/>
            <person name="Lowe T.M."/>
            <person name="McLysaght A."/>
            <person name="Mikkelsen T."/>
            <person name="Moran J.V."/>
            <person name="Mulder N."/>
            <person name="Pollara V.J."/>
            <person name="Ponting C.P."/>
            <person name="Schuler G."/>
            <person name="Schultz J."/>
            <person name="Slater G."/>
            <person name="Smit A.F."/>
            <person name="Stupka E."/>
            <person name="Szustakowski J."/>
            <person name="Thierry-Mieg D."/>
            <person name="Thierry-Mieg J."/>
            <person name="Wagner L."/>
            <person name="Wallis J."/>
            <person name="Wheeler R."/>
            <person name="Williams A."/>
            <person name="Wolf Y.I."/>
            <person name="Wolfe K.H."/>
            <person name="Yang S.P."/>
            <person name="Yeh R.F."/>
            <person name="Collins F."/>
            <person name="Guyer M.S."/>
            <person name="Peterson J."/>
            <person name="Felsenfeld A."/>
            <person name="Wetterstrand K.A."/>
            <person name="Patrinos A."/>
            <person name="Morgan M.J."/>
            <person name="de Jong P."/>
            <person name="Catanese J.J."/>
            <person name="Osoegawa K."/>
            <person name="Shizuya H."/>
            <person name="Choi S."/>
            <person name="Chen Y.J."/>
        </authorList>
    </citation>
    <scope>NUCLEOTIDE SEQUENCE [LARGE SCALE GENOMIC DNA]</scope>
</reference>
<dbReference type="PANTHER" id="PTHR10161">
    <property type="entry name" value="TARTRATE-RESISTANT ACID PHOSPHATASE TYPE 5"/>
    <property type="match status" value="1"/>
</dbReference>
<reference evidence="4" key="5">
    <citation type="submission" date="2025-09" db="UniProtKB">
        <authorList>
            <consortium name="Ensembl"/>
        </authorList>
    </citation>
    <scope>IDENTIFICATION</scope>
</reference>
<dbReference type="HGNC" id="HGNC:124">
    <property type="gene designation" value="ACP5"/>
</dbReference>
<dbReference type="EMBL" id="AC020947">
    <property type="status" value="NOT_ANNOTATED_CDS"/>
    <property type="molecule type" value="Genomic_DNA"/>
</dbReference>
<evidence type="ECO:0000256" key="1">
    <source>
        <dbReference type="ARBA" id="ARBA00022729"/>
    </source>
</evidence>
<accession>A0A8Q3WLB6</accession>
<evidence type="ECO:0000256" key="3">
    <source>
        <dbReference type="SAM" id="SignalP"/>
    </source>
</evidence>
<keyword evidence="5" id="KW-1185">Reference proteome</keyword>
<dbReference type="Gene3D" id="3.60.21.10">
    <property type="match status" value="1"/>
</dbReference>
<reference evidence="4" key="4">
    <citation type="submission" date="2025-08" db="UniProtKB">
        <authorList>
            <consortium name="Ensembl"/>
        </authorList>
    </citation>
    <scope>IDENTIFICATION</scope>
</reference>
<feature type="chain" id="PRO_5035714517" evidence="3">
    <location>
        <begin position="22"/>
        <end position="122"/>
    </location>
</feature>
<evidence type="ECO:0007829" key="6">
    <source>
        <dbReference type="PeptideAtlas" id="A0A8Q3WLB6"/>
    </source>
</evidence>
<evidence type="ECO:0000256" key="2">
    <source>
        <dbReference type="ARBA" id="ARBA00022801"/>
    </source>
</evidence>
<dbReference type="Proteomes" id="UP000005640">
    <property type="component" value="Chromosome 19"/>
</dbReference>
<dbReference type="PANTHER" id="PTHR10161:SF14">
    <property type="entry name" value="TARTRATE-RESISTANT ACID PHOSPHATASE TYPE 5"/>
    <property type="match status" value="1"/>
</dbReference>
<dbReference type="Ensembl" id="ENST00000695818.1">
    <property type="protein sequence ID" value="ENSP00000512196.1"/>
    <property type="gene ID" value="ENSG00000102575.14"/>
</dbReference>
<feature type="signal peptide" evidence="3">
    <location>
        <begin position="1"/>
        <end position="21"/>
    </location>
</feature>
<reference evidence="4 5" key="3">
    <citation type="journal article" date="2004" name="Nature">
        <title>Finishing the euchromatic sequence of the human genome.</title>
        <authorList>
            <consortium name="International Human Genome Sequencing Consortium"/>
        </authorList>
    </citation>
    <scope>NUCLEOTIDE SEQUENCE [LARGE SCALE GENOMIC DNA]</scope>
</reference>
<dbReference type="Ensembl" id="ENST00000695818.1">
    <property type="protein sequence ID" value="ENSP00000512196.1"/>
    <property type="gene ID" value="ENSG00000102575.15"/>
</dbReference>
<dbReference type="InterPro" id="IPR051558">
    <property type="entry name" value="Metallophosphoesterase_PAP"/>
</dbReference>
<dbReference type="SMR" id="A0A8Q3WLB6"/>
<dbReference type="GO" id="GO:0016787">
    <property type="term" value="F:hydrolase activity"/>
    <property type="evidence" value="ECO:0007669"/>
    <property type="project" value="UniProtKB-KW"/>
</dbReference>
<evidence type="ECO:0000313" key="4">
    <source>
        <dbReference type="Ensembl" id="ENSP00000512196.1"/>
    </source>
</evidence>
<dbReference type="SUPFAM" id="SSF56300">
    <property type="entry name" value="Metallo-dependent phosphatases"/>
    <property type="match status" value="1"/>
</dbReference>
<evidence type="ECO:0007829" key="7">
    <source>
        <dbReference type="ProteomicsDB" id="A0A8Q3WLB6"/>
    </source>
</evidence>
<keyword evidence="6 7" id="KW-1267">Proteomics identification</keyword>
<sequence>MDMWTALLILQALLLPSLADGATPALRFVAVGDWGGVPNAPFHTAREMANAKEIARTVQILGADFILSLGDNFYFTGVQDINDKRFQELPQPFLPPALQDPTDQCVCGHFYAGHSDTMWQLR</sequence>
<protein>
    <submittedName>
        <fullName evidence="4">Acid phosphatase 5, tartrate resistant</fullName>
    </submittedName>
</protein>
<reference evidence="4 5" key="2">
    <citation type="journal article" date="2004" name="Nature">
        <title>The DNA sequence and biology of human chromosome 19.</title>
        <authorList>
            <person name="Grimwood J."/>
            <person name="Gordon L.A."/>
            <person name="Olsen A."/>
            <person name="Terry A."/>
            <person name="Schmutz J."/>
            <person name="Lamerdin J."/>
            <person name="Hellsten U."/>
            <person name="Goodstein D."/>
            <person name="Couronne O."/>
            <person name="Tran-Gyamfi M."/>
            <person name="Aerts A."/>
            <person name="Altherr M."/>
            <person name="Ashworth L."/>
            <person name="Bajorek E."/>
            <person name="Black S."/>
            <person name="Branscomb E."/>
            <person name="Caenepeel S."/>
            <person name="Carrano A."/>
            <person name="Caoile C."/>
            <person name="Chan Y.M."/>
            <person name="Christensen M."/>
            <person name="Cleland C.A."/>
            <person name="Copeland A."/>
            <person name="Dalin E."/>
            <person name="Dehal P."/>
            <person name="Denys M."/>
            <person name="Detter J.C."/>
            <person name="Escobar J."/>
            <person name="Flowers D."/>
            <person name="Fotopulos D."/>
            <person name="Garcia C."/>
            <person name="Georgescu A.M."/>
            <person name="Glavina T."/>
            <person name="Gomez M."/>
            <person name="Gonzales E."/>
            <person name="Groza M."/>
            <person name="Hammon N."/>
            <person name="Hawkins T."/>
            <person name="Haydu L."/>
            <person name="Ho I."/>
            <person name="Huang W."/>
            <person name="Israni S."/>
            <person name="Jett J."/>
            <person name="Kadner K."/>
            <person name="Kimball H."/>
            <person name="Kobayashi A."/>
            <person name="Larionov V."/>
            <person name="Leem S.H."/>
            <person name="Lopez F."/>
            <person name="Lou Y."/>
            <person name="Lowry S."/>
            <person name="Malfatti S."/>
            <person name="Martinez D."/>
            <person name="McCready P."/>
            <person name="Medina C."/>
            <person name="Morgan J."/>
            <person name="Nelson K."/>
            <person name="Nolan M."/>
            <person name="Ovcharenko I."/>
            <person name="Pitluck S."/>
            <person name="Pollard M."/>
            <person name="Popkie A.P."/>
            <person name="Predki P."/>
            <person name="Quan G."/>
            <person name="Ramirez L."/>
            <person name="Rash S."/>
            <person name="Retterer J."/>
            <person name="Rodriguez A."/>
            <person name="Rogers S."/>
            <person name="Salamov A."/>
            <person name="Salazar A."/>
            <person name="She X."/>
            <person name="Smith D."/>
            <person name="Slezak T."/>
            <person name="Solovyev V."/>
            <person name="Thayer N."/>
            <person name="Tice H."/>
            <person name="Tsai M."/>
            <person name="Ustaszewska A."/>
            <person name="Vo N."/>
            <person name="Wagner M."/>
            <person name="Wheeler J."/>
            <person name="Wu K."/>
            <person name="Xie G."/>
            <person name="Yang J."/>
            <person name="Dubchak I."/>
            <person name="Furey T.S."/>
            <person name="DeJong P."/>
            <person name="Dickson M."/>
            <person name="Gordon D."/>
            <person name="Eichler E.E."/>
            <person name="Pennacchio L.A."/>
            <person name="Richardson P."/>
            <person name="Stubbs L."/>
            <person name="Rokhsar D.S."/>
            <person name="Myers R.M."/>
            <person name="Rubin E.M."/>
            <person name="Lucas S.M."/>
        </authorList>
    </citation>
    <scope>NUCLEOTIDE SEQUENCE [LARGE SCALE GENOMIC DNA]</scope>
</reference>
<dbReference type="GeneTree" id="ENSGT00390000016735"/>
<organism evidence="4 5">
    <name type="scientific">Homo sapiens</name>
    <name type="common">Human</name>
    <dbReference type="NCBI Taxonomy" id="9606"/>
    <lineage>
        <taxon>Eukaryota</taxon>
        <taxon>Metazoa</taxon>
        <taxon>Chordata</taxon>
        <taxon>Craniata</taxon>
        <taxon>Vertebrata</taxon>
        <taxon>Euteleostomi</taxon>
        <taxon>Mammalia</taxon>
        <taxon>Eutheria</taxon>
        <taxon>Euarchontoglires</taxon>
        <taxon>Primates</taxon>
        <taxon>Haplorrhini</taxon>
        <taxon>Catarrhini</taxon>
        <taxon>Hominidae</taxon>
        <taxon>Homo</taxon>
    </lineage>
</organism>
<dbReference type="InterPro" id="IPR029052">
    <property type="entry name" value="Metallo-depent_PP-like"/>
</dbReference>
<dbReference type="AlphaFoldDB" id="A0A8Q3WLB6"/>
<keyword evidence="1 3" id="KW-0732">Signal</keyword>